<evidence type="ECO:0000313" key="6">
    <source>
        <dbReference type="Proteomes" id="UP000835052"/>
    </source>
</evidence>
<dbReference type="PANTHER" id="PTHR24637">
    <property type="entry name" value="COLLAGEN"/>
    <property type="match status" value="1"/>
</dbReference>
<sequence>MNPNWNSQGSYPQKQGANMQISRVLALRSPQEKIKNRFDMTSSFFDSILVPFLMTTCVAVLCGGGYFLLQTKSELDMLRQNFDHEVAGVKVLTESTWQDLRILAASKPQPKRDKRQSYYEPTSDGYSMPALAVEAAPPAFSPECNCNFKSNCPAGPPGPKGKPGLAGPNGIDGVPGNIGHSSDDVHDVYIDLGCTHCPAGEMGPPGPPGATGPRGQNGQHGTPGSPGANGMPGRNGESGVPGPAGPIGSNGSVGRRGMDGNREKGVRGPRGAPGNIGAVGPKGTVGACGAPGSDGVRGPPGPKGERGRIGPSGEPGDFGFPGPNGPDGLYCPCPNRNAAVEKTEQYIPYRD</sequence>
<evidence type="ECO:0008006" key="7">
    <source>
        <dbReference type="Google" id="ProtNLM"/>
    </source>
</evidence>
<protein>
    <recommendedName>
        <fullName evidence="7">Nematode cuticle collagen N-terminal domain-containing protein</fullName>
    </recommendedName>
</protein>
<dbReference type="AlphaFoldDB" id="A0A8S1HJA0"/>
<dbReference type="OrthoDB" id="5870793at2759"/>
<dbReference type="InterPro" id="IPR008160">
    <property type="entry name" value="Collagen"/>
</dbReference>
<dbReference type="Pfam" id="PF01391">
    <property type="entry name" value="Collagen"/>
    <property type="match status" value="1"/>
</dbReference>
<feature type="transmembrane region" description="Helical" evidence="4">
    <location>
        <begin position="48"/>
        <end position="69"/>
    </location>
</feature>
<gene>
    <name evidence="5" type="ORF">CAUJ_LOCUS11066</name>
</gene>
<keyword evidence="1" id="KW-0677">Repeat</keyword>
<evidence type="ECO:0000256" key="3">
    <source>
        <dbReference type="SAM" id="MobiDB-lite"/>
    </source>
</evidence>
<feature type="compositionally biased region" description="Low complexity" evidence="3">
    <location>
        <begin position="309"/>
        <end position="321"/>
    </location>
</feature>
<keyword evidence="2" id="KW-1015">Disulfide bond</keyword>
<dbReference type="EMBL" id="CAJGYM010000051">
    <property type="protein sequence ID" value="CAD6195147.1"/>
    <property type="molecule type" value="Genomic_DNA"/>
</dbReference>
<evidence type="ECO:0000256" key="1">
    <source>
        <dbReference type="ARBA" id="ARBA00022737"/>
    </source>
</evidence>
<keyword evidence="4" id="KW-0472">Membrane</keyword>
<evidence type="ECO:0000256" key="2">
    <source>
        <dbReference type="ARBA" id="ARBA00023157"/>
    </source>
</evidence>
<dbReference type="Proteomes" id="UP000835052">
    <property type="component" value="Unassembled WGS sequence"/>
</dbReference>
<keyword evidence="4" id="KW-0812">Transmembrane</keyword>
<dbReference type="PANTHER" id="PTHR24637:SF308">
    <property type="entry name" value="COL_CUTICLE_N DOMAIN-CONTAINING PROTEIN"/>
    <property type="match status" value="1"/>
</dbReference>
<evidence type="ECO:0000313" key="5">
    <source>
        <dbReference type="EMBL" id="CAD6195147.1"/>
    </source>
</evidence>
<dbReference type="Gene3D" id="1.20.5.320">
    <property type="entry name" value="6-Phosphogluconate Dehydrogenase, domain 3"/>
    <property type="match status" value="1"/>
</dbReference>
<feature type="region of interest" description="Disordered" evidence="3">
    <location>
        <begin position="200"/>
        <end position="323"/>
    </location>
</feature>
<feature type="compositionally biased region" description="Basic and acidic residues" evidence="3">
    <location>
        <begin position="256"/>
        <end position="266"/>
    </location>
</feature>
<keyword evidence="4" id="KW-1133">Transmembrane helix</keyword>
<name>A0A8S1HJA0_9PELO</name>
<organism evidence="5 6">
    <name type="scientific">Caenorhabditis auriculariae</name>
    <dbReference type="NCBI Taxonomy" id="2777116"/>
    <lineage>
        <taxon>Eukaryota</taxon>
        <taxon>Metazoa</taxon>
        <taxon>Ecdysozoa</taxon>
        <taxon>Nematoda</taxon>
        <taxon>Chromadorea</taxon>
        <taxon>Rhabditida</taxon>
        <taxon>Rhabditina</taxon>
        <taxon>Rhabditomorpha</taxon>
        <taxon>Rhabditoidea</taxon>
        <taxon>Rhabditidae</taxon>
        <taxon>Peloderinae</taxon>
        <taxon>Caenorhabditis</taxon>
    </lineage>
</organism>
<reference evidence="5" key="1">
    <citation type="submission" date="2020-10" db="EMBL/GenBank/DDBJ databases">
        <authorList>
            <person name="Kikuchi T."/>
        </authorList>
    </citation>
    <scope>NUCLEOTIDE SEQUENCE</scope>
    <source>
        <strain evidence="5">NKZ352</strain>
    </source>
</reference>
<keyword evidence="6" id="KW-1185">Reference proteome</keyword>
<feature type="region of interest" description="Disordered" evidence="3">
    <location>
        <begin position="159"/>
        <end position="184"/>
    </location>
</feature>
<accession>A0A8S1HJA0</accession>
<comment type="caution">
    <text evidence="5">The sequence shown here is derived from an EMBL/GenBank/DDBJ whole genome shotgun (WGS) entry which is preliminary data.</text>
</comment>
<evidence type="ECO:0000256" key="4">
    <source>
        <dbReference type="SAM" id="Phobius"/>
    </source>
</evidence>
<proteinExistence type="predicted"/>